<comment type="subunit">
    <text evidence="8 9">F-type ATPases have 2 components, CF(1) - the catalytic core - and CF(0) - the membrane proton channel. CF(1) has five subunits: alpha(3), beta(3), gamma(1), delta(1), epsilon(1). CF(0) has three main subunits: a, b and c.</text>
</comment>
<evidence type="ECO:0000256" key="1">
    <source>
        <dbReference type="ARBA" id="ARBA00004184"/>
    </source>
</evidence>
<keyword evidence="13" id="KW-1185">Reference proteome</keyword>
<gene>
    <name evidence="8" type="primary">atpC</name>
    <name evidence="12" type="ORF">DO97_02090</name>
</gene>
<keyword evidence="3 8" id="KW-0813">Transport</keyword>
<keyword evidence="7 8" id="KW-0066">ATP synthesis</keyword>
<evidence type="ECO:0000256" key="5">
    <source>
        <dbReference type="ARBA" id="ARBA00023136"/>
    </source>
</evidence>
<accession>A0A098TLF3</accession>
<dbReference type="AlphaFoldDB" id="A0A098TLF3"/>
<evidence type="ECO:0000256" key="8">
    <source>
        <dbReference type="HAMAP-Rule" id="MF_00530"/>
    </source>
</evidence>
<dbReference type="GO" id="GO:0046933">
    <property type="term" value="F:proton-transporting ATP synthase activity, rotational mechanism"/>
    <property type="evidence" value="ECO:0007669"/>
    <property type="project" value="UniProtKB-UniRule"/>
</dbReference>
<dbReference type="RefSeq" id="WP_036532021.1">
    <property type="nucleotide sequence ID" value="NZ_JJML01000015.1"/>
</dbReference>
<dbReference type="Proteomes" id="UP000030170">
    <property type="component" value="Unassembled WGS sequence"/>
</dbReference>
<dbReference type="InterPro" id="IPR020546">
    <property type="entry name" value="ATP_synth_F1_dsu/esu_N"/>
</dbReference>
<keyword evidence="5 8" id="KW-0472">Membrane</keyword>
<dbReference type="InterPro" id="IPR036771">
    <property type="entry name" value="ATPsynth_dsu/esu_N"/>
</dbReference>
<dbReference type="GO" id="GO:0005524">
    <property type="term" value="F:ATP binding"/>
    <property type="evidence" value="ECO:0007669"/>
    <property type="project" value="UniProtKB-UniRule"/>
</dbReference>
<evidence type="ECO:0000256" key="7">
    <source>
        <dbReference type="ARBA" id="ARBA00023310"/>
    </source>
</evidence>
<evidence type="ECO:0000256" key="9">
    <source>
        <dbReference type="RuleBase" id="RU003656"/>
    </source>
</evidence>
<keyword evidence="8" id="KW-0793">Thylakoid</keyword>
<name>A0A098TLF3_9CYAN</name>
<evidence type="ECO:0000256" key="4">
    <source>
        <dbReference type="ARBA" id="ARBA00023065"/>
    </source>
</evidence>
<reference evidence="12 13" key="1">
    <citation type="journal article" date="2014" name="Mol. Ecol.">
        <title>Evolution of Synechococcus.</title>
        <authorList>
            <person name="Dvorak P."/>
            <person name="Casamatta D."/>
            <person name="Hasler P."/>
            <person name="Poulickova A."/>
            <person name="Ondrej V."/>
            <person name="Sanges R."/>
        </authorList>
    </citation>
    <scope>NUCLEOTIDE SEQUENCE [LARGE SCALE GENOMIC DNA]</scope>
    <source>
        <strain evidence="12 13">CAUP A 1101</strain>
    </source>
</reference>
<evidence type="ECO:0000259" key="11">
    <source>
        <dbReference type="Pfam" id="PF02823"/>
    </source>
</evidence>
<comment type="function">
    <text evidence="8">Produces ATP from ADP in the presence of a proton gradient across the membrane.</text>
</comment>
<evidence type="ECO:0000313" key="12">
    <source>
        <dbReference type="EMBL" id="KGF73139.1"/>
    </source>
</evidence>
<dbReference type="Pfam" id="PF02823">
    <property type="entry name" value="ATP-synt_DE_N"/>
    <property type="match status" value="1"/>
</dbReference>
<dbReference type="InterPro" id="IPR001469">
    <property type="entry name" value="ATP_synth_F1_dsu/esu"/>
</dbReference>
<dbReference type="GO" id="GO:0045259">
    <property type="term" value="C:proton-transporting ATP synthase complex"/>
    <property type="evidence" value="ECO:0007669"/>
    <property type="project" value="UniProtKB-KW"/>
</dbReference>
<feature type="domain" description="ATP synthase F1 complex delta/epsilon subunit N-terminal" evidence="11">
    <location>
        <begin position="3"/>
        <end position="81"/>
    </location>
</feature>
<dbReference type="Pfam" id="PF00401">
    <property type="entry name" value="ATP-synt_DE"/>
    <property type="match status" value="1"/>
</dbReference>
<dbReference type="HAMAP" id="MF_00530">
    <property type="entry name" value="ATP_synth_epsil_bac"/>
    <property type="match status" value="1"/>
</dbReference>
<evidence type="ECO:0000256" key="3">
    <source>
        <dbReference type="ARBA" id="ARBA00022448"/>
    </source>
</evidence>
<dbReference type="Gene3D" id="2.60.15.10">
    <property type="entry name" value="F0F1 ATP synthase delta/epsilon subunit, N-terminal"/>
    <property type="match status" value="1"/>
</dbReference>
<keyword evidence="6 8" id="KW-0139">CF(1)</keyword>
<dbReference type="Gene3D" id="1.10.287.540">
    <property type="entry name" value="Helix hairpin bin"/>
    <property type="match status" value="1"/>
</dbReference>
<sequence length="138" mass="14781">MTLTVRVIAPDKTVWDSTAEEVILPSTTGQLGILTGHAPLLTALDTGVMRVRASKNWLSIALMGGFAEVENNEVTILVNGAERGDAIDREEARTTFTAAADRFAQVQSTGTRQEQIQATQAFKRARARLQAAGVAVSL</sequence>
<dbReference type="NCBIfam" id="NF009977">
    <property type="entry name" value="PRK13442.1"/>
    <property type="match status" value="1"/>
</dbReference>
<dbReference type="GO" id="GO:0012505">
    <property type="term" value="C:endomembrane system"/>
    <property type="evidence" value="ECO:0007669"/>
    <property type="project" value="UniProtKB-SubCell"/>
</dbReference>
<dbReference type="SUPFAM" id="SSF51344">
    <property type="entry name" value="Epsilon subunit of F1F0-ATP synthase N-terminal domain"/>
    <property type="match status" value="1"/>
</dbReference>
<dbReference type="CDD" id="cd12152">
    <property type="entry name" value="F1-ATPase_delta"/>
    <property type="match status" value="1"/>
</dbReference>
<dbReference type="NCBIfam" id="TIGR01216">
    <property type="entry name" value="ATP_synt_epsi"/>
    <property type="match status" value="1"/>
</dbReference>
<dbReference type="GO" id="GO:0031676">
    <property type="term" value="C:plasma membrane-derived thylakoid membrane"/>
    <property type="evidence" value="ECO:0007669"/>
    <property type="project" value="UniProtKB-SubCell"/>
</dbReference>
<protein>
    <recommendedName>
        <fullName evidence="8">ATP synthase epsilon chain</fullName>
    </recommendedName>
    <alternativeName>
        <fullName evidence="8">ATP synthase F1 sector epsilon subunit</fullName>
    </alternativeName>
    <alternativeName>
        <fullName evidence="8">F-ATPase epsilon subunit</fullName>
    </alternativeName>
</protein>
<dbReference type="PANTHER" id="PTHR13822">
    <property type="entry name" value="ATP SYNTHASE DELTA/EPSILON CHAIN"/>
    <property type="match status" value="1"/>
</dbReference>
<comment type="similarity">
    <text evidence="2 8 9">Belongs to the ATPase epsilon chain family.</text>
</comment>
<evidence type="ECO:0000256" key="2">
    <source>
        <dbReference type="ARBA" id="ARBA00005712"/>
    </source>
</evidence>
<evidence type="ECO:0000256" key="6">
    <source>
        <dbReference type="ARBA" id="ARBA00023196"/>
    </source>
</evidence>
<evidence type="ECO:0000259" key="10">
    <source>
        <dbReference type="Pfam" id="PF00401"/>
    </source>
</evidence>
<comment type="subcellular location">
    <subcellularLocation>
        <location evidence="8">Cellular thylakoid membrane</location>
        <topology evidence="8">Peripheral membrane protein</topology>
    </subcellularLocation>
    <subcellularLocation>
        <location evidence="1">Endomembrane system</location>
        <topology evidence="1">Peripheral membrane protein</topology>
    </subcellularLocation>
</comment>
<dbReference type="PANTHER" id="PTHR13822:SF10">
    <property type="entry name" value="ATP SYNTHASE EPSILON CHAIN, CHLOROPLASTIC"/>
    <property type="match status" value="1"/>
</dbReference>
<dbReference type="STRING" id="1497020.DO97_02090"/>
<dbReference type="InterPro" id="IPR020547">
    <property type="entry name" value="ATP_synth_F1_esu_C"/>
</dbReference>
<comment type="caution">
    <text evidence="12">The sequence shown here is derived from an EMBL/GenBank/DDBJ whole genome shotgun (WGS) entry which is preliminary data.</text>
</comment>
<evidence type="ECO:0000313" key="13">
    <source>
        <dbReference type="Proteomes" id="UP000030170"/>
    </source>
</evidence>
<proteinExistence type="inferred from homology"/>
<keyword evidence="8" id="KW-0375">Hydrogen ion transport</keyword>
<keyword evidence="4 8" id="KW-0406">Ion transport</keyword>
<feature type="domain" description="ATP synthase epsilon subunit C-terminal" evidence="10">
    <location>
        <begin position="86"/>
        <end position="133"/>
    </location>
</feature>
<dbReference type="EMBL" id="JJML01000015">
    <property type="protein sequence ID" value="KGF73139.1"/>
    <property type="molecule type" value="Genomic_DNA"/>
</dbReference>
<organism evidence="12 13">
    <name type="scientific">Neosynechococcus sphagnicola sy1</name>
    <dbReference type="NCBI Taxonomy" id="1497020"/>
    <lineage>
        <taxon>Bacteria</taxon>
        <taxon>Bacillati</taxon>
        <taxon>Cyanobacteriota</taxon>
        <taxon>Cyanophyceae</taxon>
        <taxon>Neosynechococcales</taxon>
        <taxon>Neosynechococcaceae</taxon>
        <taxon>Neosynechococcus</taxon>
    </lineage>
</organism>
<dbReference type="OrthoDB" id="9804110at2"/>